<feature type="domain" description="JmjC" evidence="8">
    <location>
        <begin position="1"/>
        <end position="49"/>
    </location>
</feature>
<keyword evidence="5" id="KW-0804">Transcription</keyword>
<evidence type="ECO:0000256" key="1">
    <source>
        <dbReference type="ARBA" id="ARBA00022723"/>
    </source>
</evidence>
<evidence type="ECO:0008006" key="11">
    <source>
        <dbReference type="Google" id="ProtNLM"/>
    </source>
</evidence>
<organism evidence="10">
    <name type="scientific">Caenorhabditis brenneri</name>
    <name type="common">Nematode worm</name>
    <dbReference type="NCBI Taxonomy" id="135651"/>
    <lineage>
        <taxon>Eukaryota</taxon>
        <taxon>Metazoa</taxon>
        <taxon>Ecdysozoa</taxon>
        <taxon>Nematoda</taxon>
        <taxon>Chromadorea</taxon>
        <taxon>Rhabditida</taxon>
        <taxon>Rhabditina</taxon>
        <taxon>Rhabditomorpha</taxon>
        <taxon>Rhabditoidea</taxon>
        <taxon>Rhabditidae</taxon>
        <taxon>Peloderinae</taxon>
        <taxon>Caenorhabditis</taxon>
    </lineage>
</organism>
<evidence type="ECO:0000313" key="9">
    <source>
        <dbReference type="EMBL" id="EGT58561.1"/>
    </source>
</evidence>
<dbReference type="eggNOG" id="KOG1633">
    <property type="taxonomic scope" value="Eukaryota"/>
</dbReference>
<dbReference type="HOGENOM" id="CLU_866628_0_0_1"/>
<evidence type="ECO:0000256" key="5">
    <source>
        <dbReference type="ARBA" id="ARBA00023163"/>
    </source>
</evidence>
<evidence type="ECO:0000256" key="3">
    <source>
        <dbReference type="ARBA" id="ARBA00023004"/>
    </source>
</evidence>
<dbReference type="InParanoid" id="G0NDX0"/>
<keyword evidence="10" id="KW-1185">Reference proteome</keyword>
<dbReference type="STRING" id="135651.G0NDX0"/>
<feature type="coiled-coil region" evidence="6">
    <location>
        <begin position="212"/>
        <end position="239"/>
    </location>
</feature>
<evidence type="ECO:0000259" key="8">
    <source>
        <dbReference type="PROSITE" id="PS51184"/>
    </source>
</evidence>
<dbReference type="Gene3D" id="2.60.120.650">
    <property type="entry name" value="Cupin"/>
    <property type="match status" value="1"/>
</dbReference>
<evidence type="ECO:0000313" key="10">
    <source>
        <dbReference type="Proteomes" id="UP000008068"/>
    </source>
</evidence>
<dbReference type="Proteomes" id="UP000008068">
    <property type="component" value="Unassembled WGS sequence"/>
</dbReference>
<feature type="domain" description="Ubiquitin-like" evidence="7">
    <location>
        <begin position="247"/>
        <end position="321"/>
    </location>
</feature>
<sequence length="321" mass="37039">MENCAGQTAMLPSSWIHYVFTPVKSMVVGGNFLTEDALQKQFDITKLEEQRLKIDETYEGNMYTGFRDVMWTFVKFSLIPDLRQALASGSDVTKLAEMARVFLRELNPVKSGAWTTKKKNEPVYNRLKKLMRAAPNSSDSDDEDFQQNTLDTLRLIQQDIADAKKETLNSQQLLAQKISKRVKHLEQIGAQQTVAAKSELNKTVLETMNWQTEEFKKKQDAWDQELKEMKKELGEMKLKGHTCPHTIDFEIEAQDKGRYRMKMSSNDLVHLLKQKIRKIGRKYKFTFDDCFIVTPSHQKCLQDSKSLSESGIQHGSVVYLR</sequence>
<dbReference type="InterPro" id="IPR029071">
    <property type="entry name" value="Ubiquitin-like_domsf"/>
</dbReference>
<evidence type="ECO:0000256" key="2">
    <source>
        <dbReference type="ARBA" id="ARBA00023002"/>
    </source>
</evidence>
<keyword evidence="2" id="KW-0560">Oxidoreductase</keyword>
<dbReference type="SUPFAM" id="SSF54236">
    <property type="entry name" value="Ubiquitin-like"/>
    <property type="match status" value="1"/>
</dbReference>
<reference evidence="10" key="1">
    <citation type="submission" date="2011-07" db="EMBL/GenBank/DDBJ databases">
        <authorList>
            <consortium name="Caenorhabditis brenneri Sequencing and Analysis Consortium"/>
            <person name="Wilson R.K."/>
        </authorList>
    </citation>
    <scope>NUCLEOTIDE SEQUENCE [LARGE SCALE GENOMIC DNA]</scope>
    <source>
        <strain evidence="10">PB2801</strain>
    </source>
</reference>
<dbReference type="GO" id="GO:0046872">
    <property type="term" value="F:metal ion binding"/>
    <property type="evidence" value="ECO:0007669"/>
    <property type="project" value="UniProtKB-KW"/>
</dbReference>
<dbReference type="InterPro" id="IPR003347">
    <property type="entry name" value="JmjC_dom"/>
</dbReference>
<keyword evidence="1" id="KW-0479">Metal-binding</keyword>
<keyword evidence="4" id="KW-0805">Transcription regulation</keyword>
<protein>
    <recommendedName>
        <fullName evidence="11">Ubiquitin-like domain-containing protein</fullName>
    </recommendedName>
</protein>
<dbReference type="GO" id="GO:0016491">
    <property type="term" value="F:oxidoreductase activity"/>
    <property type="evidence" value="ECO:0007669"/>
    <property type="project" value="UniProtKB-KW"/>
</dbReference>
<keyword evidence="3" id="KW-0408">Iron</keyword>
<dbReference type="InterPro" id="IPR000626">
    <property type="entry name" value="Ubiquitin-like_dom"/>
</dbReference>
<dbReference type="CDD" id="cd17039">
    <property type="entry name" value="Ubl_ubiquitin_like"/>
    <property type="match status" value="1"/>
</dbReference>
<dbReference type="PROSITE" id="PS50053">
    <property type="entry name" value="UBIQUITIN_2"/>
    <property type="match status" value="1"/>
</dbReference>
<name>G0NDX0_CAEBE</name>
<dbReference type="Gene3D" id="3.10.20.90">
    <property type="entry name" value="Phosphatidylinositol 3-kinase Catalytic Subunit, Chain A, domain 1"/>
    <property type="match status" value="1"/>
</dbReference>
<dbReference type="InterPro" id="IPR050690">
    <property type="entry name" value="JHDM1_Histone_Demethylase"/>
</dbReference>
<evidence type="ECO:0000259" key="7">
    <source>
        <dbReference type="PROSITE" id="PS50053"/>
    </source>
</evidence>
<dbReference type="AlphaFoldDB" id="G0NDX0"/>
<dbReference type="EMBL" id="GL379870">
    <property type="protein sequence ID" value="EGT58561.1"/>
    <property type="molecule type" value="Genomic_DNA"/>
</dbReference>
<proteinExistence type="predicted"/>
<dbReference type="SUPFAM" id="SSF51197">
    <property type="entry name" value="Clavaminate synthase-like"/>
    <property type="match status" value="1"/>
</dbReference>
<gene>
    <name evidence="9" type="ORF">CAEBREN_15728</name>
</gene>
<evidence type="ECO:0000256" key="4">
    <source>
        <dbReference type="ARBA" id="ARBA00023015"/>
    </source>
</evidence>
<evidence type="ECO:0000256" key="6">
    <source>
        <dbReference type="SAM" id="Coils"/>
    </source>
</evidence>
<dbReference type="PROSITE" id="PS51184">
    <property type="entry name" value="JMJC"/>
    <property type="match status" value="1"/>
</dbReference>
<dbReference type="FunCoup" id="G0NDX0">
    <property type="interactions" value="4"/>
</dbReference>
<keyword evidence="6" id="KW-0175">Coiled coil</keyword>
<accession>G0NDX0</accession>
<dbReference type="PANTHER" id="PTHR23123">
    <property type="entry name" value="PHD/F-BOX CONTAINING PROTEIN"/>
    <property type="match status" value="1"/>
</dbReference>